<dbReference type="EMBL" id="BGPR01062606">
    <property type="protein sequence ID" value="GBO38012.1"/>
    <property type="molecule type" value="Genomic_DNA"/>
</dbReference>
<accession>A0A4Y2WP37</accession>
<name>A0A4Y2WP37_ARAVE</name>
<comment type="caution">
    <text evidence="1">The sequence shown here is derived from an EMBL/GenBank/DDBJ whole genome shotgun (WGS) entry which is preliminary data.</text>
</comment>
<reference evidence="1 2" key="1">
    <citation type="journal article" date="2019" name="Sci. Rep.">
        <title>Orb-weaving spider Araneus ventricosus genome elucidates the spidroin gene catalogue.</title>
        <authorList>
            <person name="Kono N."/>
            <person name="Nakamura H."/>
            <person name="Ohtoshi R."/>
            <person name="Moran D.A.P."/>
            <person name="Shinohara A."/>
            <person name="Yoshida Y."/>
            <person name="Fujiwara M."/>
            <person name="Mori M."/>
            <person name="Tomita M."/>
            <person name="Arakawa K."/>
        </authorList>
    </citation>
    <scope>NUCLEOTIDE SEQUENCE [LARGE SCALE GENOMIC DNA]</scope>
</reference>
<dbReference type="AlphaFoldDB" id="A0A4Y2WP37"/>
<gene>
    <name evidence="1" type="ORF">AVEN_95661_1</name>
</gene>
<sequence length="68" mass="7702">MSWMKQSEGNMEFDISYKGATLNLRGIWSESSPCFADLRSVPPDPAHREPSSALGQQMQLLFENKLEL</sequence>
<evidence type="ECO:0000313" key="2">
    <source>
        <dbReference type="Proteomes" id="UP000499080"/>
    </source>
</evidence>
<proteinExistence type="predicted"/>
<organism evidence="1 2">
    <name type="scientific">Araneus ventricosus</name>
    <name type="common">Orbweaver spider</name>
    <name type="synonym">Epeira ventricosa</name>
    <dbReference type="NCBI Taxonomy" id="182803"/>
    <lineage>
        <taxon>Eukaryota</taxon>
        <taxon>Metazoa</taxon>
        <taxon>Ecdysozoa</taxon>
        <taxon>Arthropoda</taxon>
        <taxon>Chelicerata</taxon>
        <taxon>Arachnida</taxon>
        <taxon>Araneae</taxon>
        <taxon>Araneomorphae</taxon>
        <taxon>Entelegynae</taxon>
        <taxon>Araneoidea</taxon>
        <taxon>Araneidae</taxon>
        <taxon>Araneus</taxon>
    </lineage>
</organism>
<dbReference type="Proteomes" id="UP000499080">
    <property type="component" value="Unassembled WGS sequence"/>
</dbReference>
<evidence type="ECO:0000313" key="1">
    <source>
        <dbReference type="EMBL" id="GBO38012.1"/>
    </source>
</evidence>
<protein>
    <submittedName>
        <fullName evidence="1">Uncharacterized protein</fullName>
    </submittedName>
</protein>
<keyword evidence="2" id="KW-1185">Reference proteome</keyword>